<organism evidence="4 5">
    <name type="scientific">Acidisarcina polymorpha</name>
    <dbReference type="NCBI Taxonomy" id="2211140"/>
    <lineage>
        <taxon>Bacteria</taxon>
        <taxon>Pseudomonadati</taxon>
        <taxon>Acidobacteriota</taxon>
        <taxon>Terriglobia</taxon>
        <taxon>Terriglobales</taxon>
        <taxon>Acidobacteriaceae</taxon>
        <taxon>Acidisarcina</taxon>
    </lineage>
</organism>
<dbReference type="InterPro" id="IPR036156">
    <property type="entry name" value="Beta-gal/glucu_dom_sf"/>
</dbReference>
<evidence type="ECO:0000313" key="4">
    <source>
        <dbReference type="EMBL" id="AXC11230.1"/>
    </source>
</evidence>
<dbReference type="Gene3D" id="3.20.20.80">
    <property type="entry name" value="Glycosidases"/>
    <property type="match status" value="1"/>
</dbReference>
<evidence type="ECO:0000259" key="3">
    <source>
        <dbReference type="Pfam" id="PF02837"/>
    </source>
</evidence>
<protein>
    <submittedName>
        <fullName evidence="4">Beta-galactosidase</fullName>
    </submittedName>
</protein>
<dbReference type="GO" id="GO:0005975">
    <property type="term" value="P:carbohydrate metabolic process"/>
    <property type="evidence" value="ECO:0007669"/>
    <property type="project" value="InterPro"/>
</dbReference>
<proteinExistence type="inferred from homology"/>
<evidence type="ECO:0000313" key="5">
    <source>
        <dbReference type="Proteomes" id="UP000253606"/>
    </source>
</evidence>
<dbReference type="InterPro" id="IPR006104">
    <property type="entry name" value="Glyco_hydro_2_N"/>
</dbReference>
<dbReference type="PANTHER" id="PTHR42732">
    <property type="entry name" value="BETA-GALACTOSIDASE"/>
    <property type="match status" value="1"/>
</dbReference>
<dbReference type="Gene3D" id="2.60.120.260">
    <property type="entry name" value="Galactose-binding domain-like"/>
    <property type="match status" value="1"/>
</dbReference>
<dbReference type="RefSeq" id="WP_236657332.1">
    <property type="nucleotide sequence ID" value="NZ_CP030840.1"/>
</dbReference>
<evidence type="ECO:0000259" key="2">
    <source>
        <dbReference type="Pfam" id="PF02836"/>
    </source>
</evidence>
<dbReference type="Proteomes" id="UP000253606">
    <property type="component" value="Chromosome"/>
</dbReference>
<dbReference type="PANTHER" id="PTHR42732:SF3">
    <property type="entry name" value="HYDROLASE"/>
    <property type="match status" value="1"/>
</dbReference>
<feature type="domain" description="Glycoside hydrolase family 2 catalytic" evidence="2">
    <location>
        <begin position="297"/>
        <end position="513"/>
    </location>
</feature>
<dbReference type="SUPFAM" id="SSF51445">
    <property type="entry name" value="(Trans)glycosidases"/>
    <property type="match status" value="1"/>
</dbReference>
<keyword evidence="5" id="KW-1185">Reference proteome</keyword>
<dbReference type="GO" id="GO:0004553">
    <property type="term" value="F:hydrolase activity, hydrolyzing O-glycosyl compounds"/>
    <property type="evidence" value="ECO:0007669"/>
    <property type="project" value="InterPro"/>
</dbReference>
<dbReference type="InterPro" id="IPR051913">
    <property type="entry name" value="GH2_Domain-Containing"/>
</dbReference>
<evidence type="ECO:0000256" key="1">
    <source>
        <dbReference type="ARBA" id="ARBA00007401"/>
    </source>
</evidence>
<dbReference type="Pfam" id="PF02836">
    <property type="entry name" value="Glyco_hydro_2_C"/>
    <property type="match status" value="1"/>
</dbReference>
<reference evidence="4 5" key="1">
    <citation type="journal article" date="2018" name="Front. Microbiol.">
        <title>Hydrolytic Capabilities as a Key to Environmental Success: Chitinolytic and Cellulolytic Acidobacteria From Acidic Sub-arctic Soils and Boreal Peatlands.</title>
        <authorList>
            <person name="Belova S.E."/>
            <person name="Ravin N.V."/>
            <person name="Pankratov T.A."/>
            <person name="Rakitin A.L."/>
            <person name="Ivanova A.A."/>
            <person name="Beletsky A.V."/>
            <person name="Mardanov A.V."/>
            <person name="Sinninghe Damste J.S."/>
            <person name="Dedysh S.N."/>
        </authorList>
    </citation>
    <scope>NUCLEOTIDE SEQUENCE [LARGE SCALE GENOMIC DNA]</scope>
    <source>
        <strain evidence="4 5">SBC82</strain>
    </source>
</reference>
<name>A0A2Z5FWY7_9BACT</name>
<gene>
    <name evidence="4" type="ORF">ACPOL_1890</name>
</gene>
<dbReference type="AlphaFoldDB" id="A0A2Z5FWY7"/>
<sequence length="611" mass="69978">MNDHLASSQQRKGLPFPRPQMEREFWISLDGTWDFCSGRETSFSRPDEVQWDQRILVPFSPETAASGVGDTGFYSTVWYRRSFESPGLDAQHRLILHFEAVDYRATVWVNGQEVATHEGGYTPFKADITRALREGTQEIIVRAQDDPADLEKPRGKQDWKLEPHSIWYPRTTGIWQTVWLEVVAATHISSVHWSSNLESWEICLTALVNSELRETALRVRLLAGGQLLALDTYAVIAGEVHRRIALSDPGIDDYRNTLLWSPQSPTIIDALLELLDEEGKVIDSLRSYTAIRTVTTQRDRFVLNGRPLNLRLVLDQGYWPESGATAPSDDALRRDVELAKRLGFNGVRKHQKIESERYHYWADRLGLLVWEEMPSAYRYTTRSIHRLTREWLEVLERDKSHPCIVSWVPFNESWGVPDLPDSPAQRHYVQALYHLTKCIDSSRPVIGNDGWESVATDIIGIHDYDDQPERLGLRYGIKDVATRLLKRERPGGRMLQLGEADKTNHPIVLTEFGGIAFGEDREAIWGYSQTESADDLLSRYSALLNTVRQLPLLAGFCYTQFTDTYQEANGLLYADRRPKVPFHEVARATTGSTESYDAHIETLWREQILQQ</sequence>
<dbReference type="SUPFAM" id="SSF49303">
    <property type="entry name" value="beta-Galactosidase/glucuronidase domain"/>
    <property type="match status" value="1"/>
</dbReference>
<dbReference type="InterPro" id="IPR017853">
    <property type="entry name" value="GH"/>
</dbReference>
<feature type="domain" description="Glycosyl hydrolases family 2 sugar binding" evidence="3">
    <location>
        <begin position="75"/>
        <end position="142"/>
    </location>
</feature>
<dbReference type="InterPro" id="IPR008979">
    <property type="entry name" value="Galactose-bd-like_sf"/>
</dbReference>
<comment type="similarity">
    <text evidence="1">Belongs to the glycosyl hydrolase 2 family.</text>
</comment>
<dbReference type="KEGG" id="abas:ACPOL_1890"/>
<dbReference type="InterPro" id="IPR006103">
    <property type="entry name" value="Glyco_hydro_2_cat"/>
</dbReference>
<accession>A0A2Z5FWY7</accession>
<dbReference type="Pfam" id="PF02837">
    <property type="entry name" value="Glyco_hydro_2_N"/>
    <property type="match status" value="1"/>
</dbReference>
<dbReference type="SUPFAM" id="SSF49785">
    <property type="entry name" value="Galactose-binding domain-like"/>
    <property type="match status" value="1"/>
</dbReference>
<dbReference type="EMBL" id="CP030840">
    <property type="protein sequence ID" value="AXC11230.1"/>
    <property type="molecule type" value="Genomic_DNA"/>
</dbReference>